<dbReference type="PANTHER" id="PTHR14963:SF4">
    <property type="entry name" value="RHO GTPASE-ACTIVATING PROTEIN 40"/>
    <property type="match status" value="1"/>
</dbReference>
<dbReference type="PANTHER" id="PTHR14963">
    <property type="entry name" value="RHO GTPASE ACTIVATING PROTEIN 18,19-RELATED"/>
    <property type="match status" value="1"/>
</dbReference>
<evidence type="ECO:0000259" key="2">
    <source>
        <dbReference type="PROSITE" id="PS50238"/>
    </source>
</evidence>
<accession>A0A4W5N108</accession>
<reference evidence="4" key="1">
    <citation type="submission" date="2018-06" db="EMBL/GenBank/DDBJ databases">
        <title>Genome assembly of Danube salmon.</title>
        <authorList>
            <person name="Macqueen D.J."/>
            <person name="Gundappa M.K."/>
        </authorList>
    </citation>
    <scope>NUCLEOTIDE SEQUENCE [LARGE SCALE GENOMIC DNA]</scope>
</reference>
<dbReference type="GO" id="GO:0005096">
    <property type="term" value="F:GTPase activator activity"/>
    <property type="evidence" value="ECO:0007669"/>
    <property type="project" value="UniProtKB-KW"/>
</dbReference>
<protein>
    <recommendedName>
        <fullName evidence="2">Rho-GAP domain-containing protein</fullName>
    </recommendedName>
</protein>
<dbReference type="GO" id="GO:0051056">
    <property type="term" value="P:regulation of small GTPase mediated signal transduction"/>
    <property type="evidence" value="ECO:0007669"/>
    <property type="project" value="TreeGrafter"/>
</dbReference>
<evidence type="ECO:0000313" key="3">
    <source>
        <dbReference type="Ensembl" id="ENSHHUP00000044372.1"/>
    </source>
</evidence>
<sequence length="106" mass="12038">FLEKRGVDSEGILRVPGSQSRIKKLQQDLEQNFYSGGFSWEEVSPNDAAALVKKFIRELPSPLLTTEHLNTFSAVRDIPELKQKLHVLNLLILLLPEPNRNTLKVC</sequence>
<reference evidence="3" key="2">
    <citation type="submission" date="2025-08" db="UniProtKB">
        <authorList>
            <consortium name="Ensembl"/>
        </authorList>
    </citation>
    <scope>IDENTIFICATION</scope>
</reference>
<dbReference type="SMART" id="SM00324">
    <property type="entry name" value="RhoGAP"/>
    <property type="match status" value="1"/>
</dbReference>
<dbReference type="Ensembl" id="ENSHHUT00000046020.1">
    <property type="protein sequence ID" value="ENSHHUP00000044372.1"/>
    <property type="gene ID" value="ENSHHUG00000027169.1"/>
</dbReference>
<reference evidence="3" key="3">
    <citation type="submission" date="2025-09" db="UniProtKB">
        <authorList>
            <consortium name="Ensembl"/>
        </authorList>
    </citation>
    <scope>IDENTIFICATION</scope>
</reference>
<keyword evidence="1" id="KW-0343">GTPase activation</keyword>
<dbReference type="Pfam" id="PF00620">
    <property type="entry name" value="RhoGAP"/>
    <property type="match status" value="1"/>
</dbReference>
<organism evidence="3 4">
    <name type="scientific">Hucho hucho</name>
    <name type="common">huchen</name>
    <dbReference type="NCBI Taxonomy" id="62062"/>
    <lineage>
        <taxon>Eukaryota</taxon>
        <taxon>Metazoa</taxon>
        <taxon>Chordata</taxon>
        <taxon>Craniata</taxon>
        <taxon>Vertebrata</taxon>
        <taxon>Euteleostomi</taxon>
        <taxon>Actinopterygii</taxon>
        <taxon>Neopterygii</taxon>
        <taxon>Teleostei</taxon>
        <taxon>Protacanthopterygii</taxon>
        <taxon>Salmoniformes</taxon>
        <taxon>Salmonidae</taxon>
        <taxon>Salmoninae</taxon>
        <taxon>Hucho</taxon>
    </lineage>
</organism>
<dbReference type="GO" id="GO:0005737">
    <property type="term" value="C:cytoplasm"/>
    <property type="evidence" value="ECO:0007669"/>
    <property type="project" value="TreeGrafter"/>
</dbReference>
<dbReference type="InterPro" id="IPR000198">
    <property type="entry name" value="RhoGAP_dom"/>
</dbReference>
<dbReference type="GO" id="GO:0030833">
    <property type="term" value="P:regulation of actin filament polymerization"/>
    <property type="evidence" value="ECO:0007669"/>
    <property type="project" value="TreeGrafter"/>
</dbReference>
<dbReference type="PROSITE" id="PS50238">
    <property type="entry name" value="RHOGAP"/>
    <property type="match status" value="1"/>
</dbReference>
<evidence type="ECO:0000313" key="4">
    <source>
        <dbReference type="Proteomes" id="UP000314982"/>
    </source>
</evidence>
<proteinExistence type="predicted"/>
<dbReference type="GO" id="GO:0007165">
    <property type="term" value="P:signal transduction"/>
    <property type="evidence" value="ECO:0007669"/>
    <property type="project" value="InterPro"/>
</dbReference>
<keyword evidence="4" id="KW-1185">Reference proteome</keyword>
<dbReference type="Gene3D" id="1.10.555.10">
    <property type="entry name" value="Rho GTPase activation protein"/>
    <property type="match status" value="1"/>
</dbReference>
<dbReference type="InterPro" id="IPR008936">
    <property type="entry name" value="Rho_GTPase_activation_prot"/>
</dbReference>
<dbReference type="SUPFAM" id="SSF48350">
    <property type="entry name" value="GTPase activation domain, GAP"/>
    <property type="match status" value="1"/>
</dbReference>
<feature type="domain" description="Rho-GAP" evidence="2">
    <location>
        <begin position="1"/>
        <end position="106"/>
    </location>
</feature>
<dbReference type="AlphaFoldDB" id="A0A4W5N108"/>
<name>A0A4W5N108_9TELE</name>
<dbReference type="GeneTree" id="ENSGT00940000162174"/>
<evidence type="ECO:0000256" key="1">
    <source>
        <dbReference type="ARBA" id="ARBA00022468"/>
    </source>
</evidence>
<dbReference type="Proteomes" id="UP000314982">
    <property type="component" value="Unassembled WGS sequence"/>
</dbReference>